<sequence>MPHPLVVRSAPRGETGKDCPMTSRFNPLKLRSTTALAVTFSLAASAGWAQQIMPSCTLDAPMVPCVADDDVIETEAQFREAQDSGEIAQAAQGEGTFYLVEDRLLGGTKVEMIDGAVAADLSPELKAQYDAAVAAQADPEAPVAGELLDIDEIEPMADEETPEAAPAEGEEADVLDGGAEVTGEVDATVDPEANVEGEVSVDPEPQVEAGQDPNATPEPEVEAQQDPTVLPEVDAQQDPNAAPEAGDVTTEEVTPEAEVEDAQTSAETEGDVEGETQTEGSVDGAVEADPTEDQGLFDAIEQELANQENADDAASVDGTVEGEAGTEGDPTLDGEVTGETEEVPEEVAPTPEETVEEAPAAAAANAETEGSADAEVTTEEVTDEDVRSADEDFDTAVNDDVSAQADDDDDGLSSFERALLLGLGAVAIGSILDNGDEVVSNSGDRIVVETESGELRVLKNDDVLLRQPGSQVQTEQFSDGSTRTTVTRDDGTKVVTIRANDGRVLRRALVQADGTQVELFDDTQAEQEVDVTTLPKQTAPAASVTNIATEEELRQALAANIDTQIDRTFSLRQVRNIKEVRELAPVIELDSITFETASAAIKPDQARELALLGTAIRDYIDRRPEAVFLVEGHTDAVGDASYNLALSDRRAETVALALTEYFDVPPANLITQGYGEAHLKVRTLQAEQANRRAVVRNITELLR</sequence>
<dbReference type="GO" id="GO:0016020">
    <property type="term" value="C:membrane"/>
    <property type="evidence" value="ECO:0007669"/>
    <property type="project" value="UniProtKB-UniRule"/>
</dbReference>
<keyword evidence="5" id="KW-1185">Reference proteome</keyword>
<dbReference type="SUPFAM" id="SSF103088">
    <property type="entry name" value="OmpA-like"/>
    <property type="match status" value="1"/>
</dbReference>
<dbReference type="Pfam" id="PF00691">
    <property type="entry name" value="OmpA"/>
    <property type="match status" value="1"/>
</dbReference>
<dbReference type="Proteomes" id="UP000244817">
    <property type="component" value="Unassembled WGS sequence"/>
</dbReference>
<feature type="compositionally biased region" description="Acidic residues" evidence="2">
    <location>
        <begin position="370"/>
        <end position="383"/>
    </location>
</feature>
<feature type="compositionally biased region" description="Low complexity" evidence="2">
    <location>
        <begin position="346"/>
        <end position="369"/>
    </location>
</feature>
<dbReference type="CDD" id="cd07185">
    <property type="entry name" value="OmpA_C-like"/>
    <property type="match status" value="1"/>
</dbReference>
<dbReference type="PANTHER" id="PTHR30329:SF21">
    <property type="entry name" value="LIPOPROTEIN YIAD-RELATED"/>
    <property type="match status" value="1"/>
</dbReference>
<dbReference type="Gene3D" id="3.30.1330.60">
    <property type="entry name" value="OmpA-like domain"/>
    <property type="match status" value="1"/>
</dbReference>
<dbReference type="InterPro" id="IPR036737">
    <property type="entry name" value="OmpA-like_sf"/>
</dbReference>
<protein>
    <recommendedName>
        <fullName evidence="3">OmpA-like domain-containing protein</fullName>
    </recommendedName>
</protein>
<feature type="region of interest" description="Disordered" evidence="2">
    <location>
        <begin position="187"/>
        <end position="411"/>
    </location>
</feature>
<dbReference type="InterPro" id="IPR006665">
    <property type="entry name" value="OmpA-like"/>
</dbReference>
<dbReference type="PROSITE" id="PS51123">
    <property type="entry name" value="OMPA_2"/>
    <property type="match status" value="1"/>
</dbReference>
<evidence type="ECO:0000313" key="4">
    <source>
        <dbReference type="EMBL" id="PVA08199.1"/>
    </source>
</evidence>
<dbReference type="InterPro" id="IPR050330">
    <property type="entry name" value="Bact_OuterMem_StrucFunc"/>
</dbReference>
<evidence type="ECO:0000259" key="3">
    <source>
        <dbReference type="PROSITE" id="PS51123"/>
    </source>
</evidence>
<name>A0A2T7G1B2_9RHOB</name>
<dbReference type="AlphaFoldDB" id="A0A2T7G1B2"/>
<comment type="caution">
    <text evidence="4">The sequence shown here is derived from an EMBL/GenBank/DDBJ whole genome shotgun (WGS) entry which is preliminary data.</text>
</comment>
<evidence type="ECO:0000256" key="2">
    <source>
        <dbReference type="SAM" id="MobiDB-lite"/>
    </source>
</evidence>
<evidence type="ECO:0000313" key="5">
    <source>
        <dbReference type="Proteomes" id="UP000244817"/>
    </source>
</evidence>
<dbReference type="PANTHER" id="PTHR30329">
    <property type="entry name" value="STATOR ELEMENT OF FLAGELLAR MOTOR COMPLEX"/>
    <property type="match status" value="1"/>
</dbReference>
<dbReference type="EMBL" id="QCYG01000001">
    <property type="protein sequence ID" value="PVA08199.1"/>
    <property type="molecule type" value="Genomic_DNA"/>
</dbReference>
<feature type="compositionally biased region" description="Acidic residues" evidence="2">
    <location>
        <begin position="324"/>
        <end position="345"/>
    </location>
</feature>
<feature type="domain" description="OmpA-like" evidence="3">
    <location>
        <begin position="581"/>
        <end position="701"/>
    </location>
</feature>
<gene>
    <name evidence="4" type="ORF">DC363_01495</name>
</gene>
<keyword evidence="1" id="KW-0472">Membrane</keyword>
<evidence type="ECO:0000256" key="1">
    <source>
        <dbReference type="PROSITE-ProRule" id="PRU00473"/>
    </source>
</evidence>
<accession>A0A2T7G1B2</accession>
<proteinExistence type="predicted"/>
<feature type="compositionally biased region" description="Acidic residues" evidence="2">
    <location>
        <begin position="187"/>
        <end position="201"/>
    </location>
</feature>
<feature type="compositionally biased region" description="Acidic residues" evidence="2">
    <location>
        <begin position="249"/>
        <end position="261"/>
    </location>
</feature>
<organism evidence="4 5">
    <name type="scientific">Thalassorhabdomicrobium marinisediminis</name>
    <dbReference type="NCBI Taxonomy" id="2170577"/>
    <lineage>
        <taxon>Bacteria</taxon>
        <taxon>Pseudomonadati</taxon>
        <taxon>Pseudomonadota</taxon>
        <taxon>Alphaproteobacteria</taxon>
        <taxon>Rhodobacterales</taxon>
        <taxon>Paracoccaceae</taxon>
        <taxon>Thalassorhabdomicrobium</taxon>
    </lineage>
</organism>
<reference evidence="4 5" key="1">
    <citation type="submission" date="2018-04" db="EMBL/GenBank/DDBJ databases">
        <title>Pelagivirga bohaiensis gen. nov., sp. nov., a bacterium isolated from the Bohai Sea.</title>
        <authorList>
            <person name="Ji X."/>
        </authorList>
    </citation>
    <scope>NUCLEOTIDE SEQUENCE [LARGE SCALE GENOMIC DNA]</scope>
    <source>
        <strain evidence="4 5">BH-SD16</strain>
    </source>
</reference>